<gene>
    <name evidence="2" type="ORF">BD821_1202</name>
</gene>
<comment type="caution">
    <text evidence="2">The sequence shown here is derived from an EMBL/GenBank/DDBJ whole genome shotgun (WGS) entry which is preliminary data.</text>
</comment>
<sequence length="204" mass="24872">MTRKREWYKGSTYHITVRGNRRNDIFRDKEDFEYYLNVIEEALFYYIQYNYKVICYCLMDNHVHLMIKTDTESLGKLMGRISASYTRYFNKKYNYIGHLFQDRYFGELIESDKQMLEASRYIHLNPVKANMVEKPGEYEWSSYNMIIGNKKEKIIDSRFILNYFKYNDTVQLYINFVENDLQVETHKEPRVEENGKQRLSRNNK</sequence>
<dbReference type="InterPro" id="IPR002686">
    <property type="entry name" value="Transposase_17"/>
</dbReference>
<evidence type="ECO:0000313" key="3">
    <source>
        <dbReference type="Proteomes" id="UP000239863"/>
    </source>
</evidence>
<dbReference type="PANTHER" id="PTHR34322:SF2">
    <property type="entry name" value="TRANSPOSASE IS200-LIKE DOMAIN-CONTAINING PROTEIN"/>
    <property type="match status" value="1"/>
</dbReference>
<dbReference type="AlphaFoldDB" id="A0A2S6FUV6"/>
<dbReference type="Proteomes" id="UP000239863">
    <property type="component" value="Unassembled WGS sequence"/>
</dbReference>
<evidence type="ECO:0000259" key="1">
    <source>
        <dbReference type="SMART" id="SM01321"/>
    </source>
</evidence>
<dbReference type="GO" id="GO:0003677">
    <property type="term" value="F:DNA binding"/>
    <property type="evidence" value="ECO:0007669"/>
    <property type="project" value="InterPro"/>
</dbReference>
<accession>A0A2S6FUV6</accession>
<dbReference type="Gene3D" id="3.30.70.1290">
    <property type="entry name" value="Transposase IS200-like"/>
    <property type="match status" value="1"/>
</dbReference>
<dbReference type="EMBL" id="PTIS01000020">
    <property type="protein sequence ID" value="PPK45254.1"/>
    <property type="molecule type" value="Genomic_DNA"/>
</dbReference>
<dbReference type="RefSeq" id="WP_242971499.1">
    <property type="nucleotide sequence ID" value="NZ_PTIS01000020.1"/>
</dbReference>
<dbReference type="SMART" id="SM01321">
    <property type="entry name" value="Y1_Tnp"/>
    <property type="match status" value="1"/>
</dbReference>
<dbReference type="PANTHER" id="PTHR34322">
    <property type="entry name" value="TRANSPOSASE, Y1_TNP DOMAIN-CONTAINING"/>
    <property type="match status" value="1"/>
</dbReference>
<proteinExistence type="predicted"/>
<dbReference type="Pfam" id="PF01797">
    <property type="entry name" value="Y1_Tnp"/>
    <property type="match status" value="1"/>
</dbReference>
<evidence type="ECO:0000313" key="2">
    <source>
        <dbReference type="EMBL" id="PPK45254.1"/>
    </source>
</evidence>
<reference evidence="2 3" key="1">
    <citation type="submission" date="2018-02" db="EMBL/GenBank/DDBJ databases">
        <title>Genomic Encyclopedia of Archaeal and Bacterial Type Strains, Phase II (KMG-II): from individual species to whole genera.</title>
        <authorList>
            <person name="Goeker M."/>
        </authorList>
    </citation>
    <scope>NUCLEOTIDE SEQUENCE [LARGE SCALE GENOMIC DNA]</scope>
    <source>
        <strain evidence="2 3">DSM 15099</strain>
    </source>
</reference>
<dbReference type="NCBIfam" id="NF047646">
    <property type="entry name" value="REP_Tyr_transpos"/>
    <property type="match status" value="1"/>
</dbReference>
<name>A0A2S6FUV6_9CLOT</name>
<dbReference type="InterPro" id="IPR036515">
    <property type="entry name" value="Transposase_17_sf"/>
</dbReference>
<protein>
    <submittedName>
        <fullName evidence="2">REP element-mobilizing transposase RayT</fullName>
    </submittedName>
</protein>
<feature type="domain" description="Transposase IS200-like" evidence="1">
    <location>
        <begin position="8"/>
        <end position="125"/>
    </location>
</feature>
<dbReference type="SUPFAM" id="SSF143422">
    <property type="entry name" value="Transposase IS200-like"/>
    <property type="match status" value="1"/>
</dbReference>
<dbReference type="GO" id="GO:0006313">
    <property type="term" value="P:DNA transposition"/>
    <property type="evidence" value="ECO:0007669"/>
    <property type="project" value="InterPro"/>
</dbReference>
<organism evidence="2 3">
    <name type="scientific">Clostridium algidicarnis DSM 15099</name>
    <dbReference type="NCBI Taxonomy" id="1121295"/>
    <lineage>
        <taxon>Bacteria</taxon>
        <taxon>Bacillati</taxon>
        <taxon>Bacillota</taxon>
        <taxon>Clostridia</taxon>
        <taxon>Eubacteriales</taxon>
        <taxon>Clostridiaceae</taxon>
        <taxon>Clostridium</taxon>
    </lineage>
</organism>
<dbReference type="GO" id="GO:0004803">
    <property type="term" value="F:transposase activity"/>
    <property type="evidence" value="ECO:0007669"/>
    <property type="project" value="InterPro"/>
</dbReference>